<evidence type="ECO:0000313" key="7">
    <source>
        <dbReference type="Proteomes" id="UP001273505"/>
    </source>
</evidence>
<dbReference type="NCBIfam" id="TIGR01643">
    <property type="entry name" value="YD_repeat_2x"/>
    <property type="match status" value="1"/>
</dbReference>
<dbReference type="NCBIfam" id="TIGR03696">
    <property type="entry name" value="Rhs_assc_core"/>
    <property type="match status" value="1"/>
</dbReference>
<dbReference type="InterPro" id="IPR035940">
    <property type="entry name" value="CAP_sf"/>
</dbReference>
<dbReference type="InterPro" id="IPR000601">
    <property type="entry name" value="PKD_dom"/>
</dbReference>
<comment type="caution">
    <text evidence="6">The sequence shown here is derived from an EMBL/GenBank/DDBJ whole genome shotgun (WGS) entry which is preliminary data.</text>
</comment>
<dbReference type="InterPro" id="IPR008969">
    <property type="entry name" value="CarboxyPept-like_regulatory"/>
</dbReference>
<dbReference type="PROSITE" id="PS50093">
    <property type="entry name" value="PKD"/>
    <property type="match status" value="1"/>
</dbReference>
<gene>
    <name evidence="6" type="ORF">SCD92_18620</name>
</gene>
<reference evidence="6 7" key="1">
    <citation type="submission" date="2023-11" db="EMBL/GenBank/DDBJ databases">
        <title>Gilvimarinus fulvus sp. nov., isolated from the surface of Kelp.</title>
        <authorList>
            <person name="Sun Y.Y."/>
            <person name="Gong Y."/>
            <person name="Du Z.J."/>
        </authorList>
    </citation>
    <scope>NUCLEOTIDE SEQUENCE [LARGE SCALE GENOMIC DNA]</scope>
    <source>
        <strain evidence="6 7">SDUM040013</strain>
    </source>
</reference>
<dbReference type="Pfam" id="PF07603">
    <property type="entry name" value="Lcl_C"/>
    <property type="match status" value="4"/>
</dbReference>
<dbReference type="Gene3D" id="2.60.40.10">
    <property type="entry name" value="Immunoglobulins"/>
    <property type="match status" value="2"/>
</dbReference>
<dbReference type="Gene3D" id="2.180.10.10">
    <property type="entry name" value="RHS repeat-associated core"/>
    <property type="match status" value="2"/>
</dbReference>
<dbReference type="PANTHER" id="PTHR11219">
    <property type="entry name" value="TENEURIN AND N-ACETYLGLUCOSAMINE-1-PHOSPHODIESTER ALPHA-N-ACETYLGLUCOSAMINIDASE"/>
    <property type="match status" value="1"/>
</dbReference>
<dbReference type="SUPFAM" id="SSF49464">
    <property type="entry name" value="Carboxypeptidase regulatory domain-like"/>
    <property type="match status" value="1"/>
</dbReference>
<organism evidence="6 7">
    <name type="scientific">Gilvimarinus gilvus</name>
    <dbReference type="NCBI Taxonomy" id="3058038"/>
    <lineage>
        <taxon>Bacteria</taxon>
        <taxon>Pseudomonadati</taxon>
        <taxon>Pseudomonadota</taxon>
        <taxon>Gammaproteobacteria</taxon>
        <taxon>Cellvibrionales</taxon>
        <taxon>Cellvibrionaceae</taxon>
        <taxon>Gilvimarinus</taxon>
    </lineage>
</organism>
<dbReference type="InterPro" id="IPR013783">
    <property type="entry name" value="Ig-like_fold"/>
</dbReference>
<keyword evidence="3" id="KW-1015">Disulfide bond</keyword>
<dbReference type="Proteomes" id="UP001273505">
    <property type="component" value="Unassembled WGS sequence"/>
</dbReference>
<evidence type="ECO:0000259" key="5">
    <source>
        <dbReference type="PROSITE" id="PS50093"/>
    </source>
</evidence>
<dbReference type="SUPFAM" id="SSF49299">
    <property type="entry name" value="PKD domain"/>
    <property type="match status" value="1"/>
</dbReference>
<dbReference type="InterPro" id="IPR051216">
    <property type="entry name" value="Teneurin"/>
</dbReference>
<dbReference type="EMBL" id="JAXAFO010000054">
    <property type="protein sequence ID" value="MDX6851396.1"/>
    <property type="molecule type" value="Genomic_DNA"/>
</dbReference>
<dbReference type="Gene3D" id="3.40.33.10">
    <property type="entry name" value="CAP"/>
    <property type="match status" value="1"/>
</dbReference>
<dbReference type="Pfam" id="PF25023">
    <property type="entry name" value="TEN_YD-shell"/>
    <property type="match status" value="1"/>
</dbReference>
<dbReference type="InterPro" id="IPR035986">
    <property type="entry name" value="PKD_dom_sf"/>
</dbReference>
<dbReference type="InterPro" id="IPR044060">
    <property type="entry name" value="Bacterial_rp_domain"/>
</dbReference>
<evidence type="ECO:0000313" key="6">
    <source>
        <dbReference type="EMBL" id="MDX6851396.1"/>
    </source>
</evidence>
<dbReference type="Pfam" id="PF18998">
    <property type="entry name" value="Flg_new_2"/>
    <property type="match status" value="3"/>
</dbReference>
<dbReference type="InterPro" id="IPR056823">
    <property type="entry name" value="TEN-like_YD-shell"/>
</dbReference>
<proteinExistence type="predicted"/>
<evidence type="ECO:0000256" key="4">
    <source>
        <dbReference type="SAM" id="MobiDB-lite"/>
    </source>
</evidence>
<keyword evidence="1" id="KW-0245">EGF-like domain</keyword>
<sequence>MQTGLEWKRCAEPAEWDGTQCVMAEATSQLYVKYQQRMLEGLVLEDGWRIPSLEELESIVYCSDGVLEGNDGEFYKCDFGSYSPTLNRAVFSDDQPEHNYWSKTPTTRLDDAYYGVRFESGLVWEIPLAEYNSLGEREFYTSAYLRLVRGIMPAEYKLSVASQGEGTGTVTISQEGTDCSTGCVLERSSGTEVQIVAEPDPGMIFARWSGACRNTTNECVVNLDSDLEVHAHFLVDPYEFPSDGVVFDTDTGLEWQRCAYGQKWTGETCEGSSQKFTLEKLESQVFPGGWRLPTRNELVSIVYCDSGHPSFEGDYVLPCLNEYSTPTISAWAFPNPLEEIYWSSSFYAQRPVVVNFATGRAGYINSFSNLPLRLVRDTVPPESIQLEMSVIGSGAITVGDMICDDVCTNNYSNVTSIVLEAAPVSGSRFYRWKGLCSGFEPTCEVTNWHEVEQVSAVFVADRYEIRGPEGSIVYDSTTDLEWQRCSRGQIWTDGACAGDAERVSRRILNASLPEDGWRLPEIEELKSLVLCDSGAPMLQDLIDQRCEGDFTSPVISQTAFPDTDTSRYWSNTHSHSDFYRTLNFDNGANGTARFDYYRNVRYVRDAEVATNDLTVTISGTGSGTVMSLPTGIECGQQCSAGFTNDDEITLTANASSDSRFVGWAGGCSGDSTQCALTMNESKAVEAIFERELQAFIHYPSQVLAVGGSMELDGSVSTSTVHEITDYQWTLFPETNVIGTDAVLPIVDLAPGQYEFVLEVENSVGQISTSSVIIDVGYPPIAVAPERVVGYPNEEILIDGSSSSVQQGELTYQWVVDGEVQTPGPKLRLNFENAGNYTATLEVASDLGLTATATVAIEVLNDLQDLVSCPVLPVTEDHNLSLEYPENDIPWVGGQADNVADIQRAFNYARSVDPSVSQYLIMPAQPEWDAMNLQQKGFFLVNAERVARGIKPYSGYDSAITSVAQNYSDYMLDNNLEISHYYQNSTAFERMMSSDYSANNADGYIGKTESLASYVNNAEGSSPEAALVKSVYNWIYHDKRWYLAFGLTSGIEWGHRDHLLQTGLQDNHGDPSTEGVGGFGVAPGLYNPSVVTPDSFGSVVTFNTLDQGPDWESSRIESVDISQAQGCISYAIGFPGQGAVLEGLESLRVEPSSLHLAVGQSKILSIIGRYTDGSEVDLSSLGNLEANETSVVEVSSGIVSALKPGPATVYAKIGGLESNRLYVTVGESVDTAVFTGTEAEVAASYIAPNATLPGGYSLTEAGSTAAEYNPKAMAIYTGLVFDRYGIPLSDVKVSLLDAQNYGSVLTDNNGRFILAGPAGEQTAVYQKPGHVVVQRTRIGASSQWAAYENITLLERDSKKTLIDLTSGVAQVHESTPIVDEYGERRTTLIFNGATSASIHSADGSIRHIDSFEVSATDFETPQSMPGDLPKDVAFTWAADLHVEGAHYTDEVHFDKNVTLILDNFIDFEVGEVLPLGNYNMRTGLWEALDNGIVVQTLDENGDGLVDGLDYTGDALADDLNGNGSTQDEAVGLENLPTGKTLWWASVSHFSTKDLNQGQAEDESPDNPEVESGEEKPDDDDCVNTGSYLKAFQQTFHEDIPIAGTNLTLHYASQRTEGYKHKIWVQVSGSEVPGTLLSMVAKLEIAGHVFEQRFSPEPNVEAEFIWDGTAVDGSQIQGLVSGKVSIGFEYQTVYTSPGNAAAEGRALDDYPRAWATVSDITTQVPGRDRYVAWQSSGITLKNSFDRQLANGWSLSNVHELDPSGKVYLGSGATTDIASPSSILKTGQTYSHYEGDDGYYQAGGNVVDYSISDENTLIDHVTGLEWQNERNPYRTVSKQDAANYCQNIAEPLNSGWRLPTPKEVGYTIDKSGGTPEQRIYSTVQARNMWHTNTLNNELREIPAVCVRGDVLDLKTVENLTRNSSKDVVVDQDNGLMWQDAPDNVDLTLTWEESIDYCEASTHAGYDNWRLPNINELLFVLSNNIFEYETTLNLPPGVGWNQDSPERNPYWSSTSNIRDESQAWVIESISFNSDRFNKVDEYHVRCIREDSSAVRSPYRFDSDGRHVATVDVNSGVVLQHIEYDESGRLKAVSDQFENTILIERNFAGVPERIVAPDGEVTWLTVDQFGDLDEVSYEDSTRYSFSYISGGLLTSKIDPRDKTFTRQYDGNGRIEKVWDPMEGFWTIFDERLEAGSSRYGYTTSENNTHQSVRTVLENGDVQTSTTTKTGANISYTRSANDLAKTTSAYGMTYQEISMLDPKTLRPIPSQEVITTPSGIVHTTDIIKTYGENGADTSSFTYTASTNDKVSTVAYDSEAGLATYTSPEGRTFSRRFDTETLLVAGIDAPGLHSVDYKYDVRGRLEESKVGARVTTYSYDDSDDRGRLSSVTTPDNKVTSYDYDSMGRVERIEYNDSHATEFHYDENGNTTKVIVPTLAEHDITYNDANLPETEGRPLSVDTVYAYNGENQLEKITLPSEGVIDFFYEAGKLDKVVRPESTTVYRYQQGDQIDEIETGTELVDYDYDGLLLTQKRYGGEINEAIDYGYNTDFLVDSLSYAGGTTELAYDNDGLLTGIHGFTLDYKPETSLPKSVSIDTWGQTILWNSYGEVSDVAYYQSGSELYSYGLIYNDAGLIEQKTEALSDGSVDTYTYVYDDRNRLDEVKKNDVVVEDYDYDANGNRTGRTSTELGVAGQIATHNPGDQLATQGNASYQYDEDGRLMKKTVVGESGSETTTYQYDSVGGLVFVTTPTSIIEYRHNALGQRVVKLINGQAVEKYLWQDLTTLLATYDGQDNLKQRFEYTIGHTPTSFTQDGDRFFIQTDHLGSPRLIVDESGGVVKILRYDSYGNVIEDSNPNFDLPFGFAGGLFDKDTGLIRFGFRDYAPEIGRWTARDPIGFSGGDTNLYGYVLGNPVGFIDSNGMHYETASSALNSRYNIARQRGRESGSAQVYFVYRHLPGILNTIKTKGDHWAGNRSGDYAVTTPTDAQPYGSYFYDPSSMDPQYVDTIKDHLVVAAIVFPDHAILSEVLRIAQQLADKLDVNVKWSIGDADHGLVKPDNCP</sequence>
<evidence type="ECO:0000256" key="3">
    <source>
        <dbReference type="ARBA" id="ARBA00023157"/>
    </source>
</evidence>
<evidence type="ECO:0000256" key="2">
    <source>
        <dbReference type="ARBA" id="ARBA00022737"/>
    </source>
</evidence>
<dbReference type="PANTHER" id="PTHR11219:SF69">
    <property type="entry name" value="TENEURIN-A"/>
    <property type="match status" value="1"/>
</dbReference>
<name>A0ABU4S4Q2_9GAMM</name>
<feature type="domain" description="PKD" evidence="5">
    <location>
        <begin position="778"/>
        <end position="858"/>
    </location>
</feature>
<evidence type="ECO:0000256" key="1">
    <source>
        <dbReference type="ARBA" id="ARBA00022536"/>
    </source>
</evidence>
<dbReference type="InterPro" id="IPR006530">
    <property type="entry name" value="YD"/>
</dbReference>
<dbReference type="InterPro" id="IPR011460">
    <property type="entry name" value="Lcl_C"/>
</dbReference>
<keyword evidence="7" id="KW-1185">Reference proteome</keyword>
<keyword evidence="2" id="KW-0677">Repeat</keyword>
<dbReference type="InterPro" id="IPR022409">
    <property type="entry name" value="PKD/Chitinase_dom"/>
</dbReference>
<dbReference type="Gene3D" id="2.60.40.1080">
    <property type="match status" value="1"/>
</dbReference>
<dbReference type="CDD" id="cd00146">
    <property type="entry name" value="PKD"/>
    <property type="match status" value="1"/>
</dbReference>
<dbReference type="SMART" id="SM00089">
    <property type="entry name" value="PKD"/>
    <property type="match status" value="2"/>
</dbReference>
<dbReference type="InterPro" id="IPR022385">
    <property type="entry name" value="Rhs_assc_core"/>
</dbReference>
<protein>
    <submittedName>
        <fullName evidence="6">DUF1566 domain-containing protein</fullName>
    </submittedName>
</protein>
<accession>A0ABU4S4Q2</accession>
<feature type="region of interest" description="Disordered" evidence="4">
    <location>
        <begin position="1552"/>
        <end position="1581"/>
    </location>
</feature>
<feature type="compositionally biased region" description="Acidic residues" evidence="4">
    <location>
        <begin position="1558"/>
        <end position="1580"/>
    </location>
</feature>